<evidence type="ECO:0000313" key="3">
    <source>
        <dbReference type="Proteomes" id="UP001144280"/>
    </source>
</evidence>
<dbReference type="RefSeq" id="WP_281905336.1">
    <property type="nucleotide sequence ID" value="NZ_BSDI01000081.1"/>
</dbReference>
<dbReference type="PROSITE" id="PS51340">
    <property type="entry name" value="MOSC"/>
    <property type="match status" value="1"/>
</dbReference>
<dbReference type="PANTHER" id="PTHR30212">
    <property type="entry name" value="PROTEIN YIIM"/>
    <property type="match status" value="1"/>
</dbReference>
<accession>A0ABQ5RBA1</accession>
<dbReference type="EMBL" id="BSDI01000081">
    <property type="protein sequence ID" value="GLI03275.1"/>
    <property type="molecule type" value="Genomic_DNA"/>
</dbReference>
<dbReference type="Pfam" id="PF03473">
    <property type="entry name" value="MOSC"/>
    <property type="match status" value="1"/>
</dbReference>
<feature type="domain" description="MOSC" evidence="1">
    <location>
        <begin position="28"/>
        <end position="170"/>
    </location>
</feature>
<name>A0ABQ5RBA1_9ACTN</name>
<dbReference type="SUPFAM" id="SSF50800">
    <property type="entry name" value="PK beta-barrel domain-like"/>
    <property type="match status" value="1"/>
</dbReference>
<evidence type="ECO:0000313" key="2">
    <source>
        <dbReference type="EMBL" id="GLI03275.1"/>
    </source>
</evidence>
<dbReference type="InterPro" id="IPR005302">
    <property type="entry name" value="MoCF_Sase_C"/>
</dbReference>
<dbReference type="Gene3D" id="2.40.33.20">
    <property type="entry name" value="PK beta-barrel domain-like"/>
    <property type="match status" value="1"/>
</dbReference>
<organism evidence="2 3">
    <name type="scientific">Phytohabitans aurantiacus</name>
    <dbReference type="NCBI Taxonomy" id="3016789"/>
    <lineage>
        <taxon>Bacteria</taxon>
        <taxon>Bacillati</taxon>
        <taxon>Actinomycetota</taxon>
        <taxon>Actinomycetes</taxon>
        <taxon>Micromonosporales</taxon>
        <taxon>Micromonosporaceae</taxon>
    </lineage>
</organism>
<proteinExistence type="predicted"/>
<evidence type="ECO:0000259" key="1">
    <source>
        <dbReference type="PROSITE" id="PS51340"/>
    </source>
</evidence>
<dbReference type="Proteomes" id="UP001144280">
    <property type="component" value="Unassembled WGS sequence"/>
</dbReference>
<dbReference type="InterPro" id="IPR052353">
    <property type="entry name" value="Benzoxazolinone_Detox_Enz"/>
</dbReference>
<dbReference type="InterPro" id="IPR011037">
    <property type="entry name" value="Pyrv_Knase-like_insert_dom_sf"/>
</dbReference>
<keyword evidence="3" id="KW-1185">Reference proteome</keyword>
<sequence length="219" mass="23437">MAEVLSVNLAVPRPNPAKGVGVTGIDKHPVVGKVRVSVPGVRKGPSGLAGDAIYDTVHHGGDDQAVYAYAREDLDRWAAELGRELRGGVFGENLTTRGVDVTGALIGERWRIGEEVVLEVADPRIPCGTFARWMADQGWIKRFTARAVPGAYLRVITPGEIQAGDPITVVSRPDHDVTIGITFRALTTEPGLLPRLVAADALPDSVKAKVRRRVEGQPA</sequence>
<dbReference type="PANTHER" id="PTHR30212:SF2">
    <property type="entry name" value="PROTEIN YIIM"/>
    <property type="match status" value="1"/>
</dbReference>
<protein>
    <recommendedName>
        <fullName evidence="1">MOSC domain-containing protein</fullName>
    </recommendedName>
</protein>
<comment type="caution">
    <text evidence="2">The sequence shown here is derived from an EMBL/GenBank/DDBJ whole genome shotgun (WGS) entry which is preliminary data.</text>
</comment>
<gene>
    <name evidence="2" type="ORF">Pa4123_85530</name>
</gene>
<reference evidence="2" key="1">
    <citation type="submission" date="2022-12" db="EMBL/GenBank/DDBJ databases">
        <title>New Phytohabitans aurantiacus sp. RD004123 nov., an actinomycete isolated from soil.</title>
        <authorList>
            <person name="Triningsih D.W."/>
            <person name="Harunari E."/>
            <person name="Igarashi Y."/>
        </authorList>
    </citation>
    <scope>NUCLEOTIDE SEQUENCE</scope>
    <source>
        <strain evidence="2">RD004123</strain>
    </source>
</reference>